<comment type="caution">
    <text evidence="2">The sequence shown here is derived from an EMBL/GenBank/DDBJ whole genome shotgun (WGS) entry which is preliminary data.</text>
</comment>
<dbReference type="RefSeq" id="XP_060315549.1">
    <property type="nucleotide sequence ID" value="XM_060453777.1"/>
</dbReference>
<evidence type="ECO:0000313" key="3">
    <source>
        <dbReference type="Proteomes" id="UP001240678"/>
    </source>
</evidence>
<evidence type="ECO:0000313" key="2">
    <source>
        <dbReference type="EMBL" id="KAK1530497.1"/>
    </source>
</evidence>
<dbReference type="Proteomes" id="UP001240678">
    <property type="component" value="Unassembled WGS sequence"/>
</dbReference>
<sequence length="33" mass="3647">MDHGRFSANSRFHQVPVIGNGQASNARANRHIT</sequence>
<keyword evidence="3" id="KW-1185">Reference proteome</keyword>
<dbReference type="GeneID" id="85337324"/>
<dbReference type="AlphaFoldDB" id="A0AAI9Z1Y8"/>
<organism evidence="2 3">
    <name type="scientific">Colletotrichum costaricense</name>
    <dbReference type="NCBI Taxonomy" id="1209916"/>
    <lineage>
        <taxon>Eukaryota</taxon>
        <taxon>Fungi</taxon>
        <taxon>Dikarya</taxon>
        <taxon>Ascomycota</taxon>
        <taxon>Pezizomycotina</taxon>
        <taxon>Sordariomycetes</taxon>
        <taxon>Hypocreomycetidae</taxon>
        <taxon>Glomerellales</taxon>
        <taxon>Glomerellaceae</taxon>
        <taxon>Colletotrichum</taxon>
        <taxon>Colletotrichum acutatum species complex</taxon>
    </lineage>
</organism>
<protein>
    <submittedName>
        <fullName evidence="2">Uncharacterized protein</fullName>
    </submittedName>
</protein>
<reference evidence="2 3" key="1">
    <citation type="submission" date="2016-10" db="EMBL/GenBank/DDBJ databases">
        <title>The genome sequence of Colletotrichum fioriniae PJ7.</title>
        <authorList>
            <person name="Baroncelli R."/>
        </authorList>
    </citation>
    <scope>NUCLEOTIDE SEQUENCE [LARGE SCALE GENOMIC DNA]</scope>
    <source>
        <strain evidence="2 3">IMI 309622</strain>
    </source>
</reference>
<proteinExistence type="predicted"/>
<name>A0AAI9Z1Y8_9PEZI</name>
<gene>
    <name evidence="2" type="ORF">CCOS01_05600</name>
</gene>
<feature type="region of interest" description="Disordered" evidence="1">
    <location>
        <begin position="1"/>
        <end position="33"/>
    </location>
</feature>
<accession>A0AAI9Z1Y8</accession>
<evidence type="ECO:0000256" key="1">
    <source>
        <dbReference type="SAM" id="MobiDB-lite"/>
    </source>
</evidence>
<dbReference type="EMBL" id="MOOE01000005">
    <property type="protein sequence ID" value="KAK1530497.1"/>
    <property type="molecule type" value="Genomic_DNA"/>
</dbReference>